<dbReference type="PANTHER" id="PTHR10353">
    <property type="entry name" value="GLYCOSYL HYDROLASE"/>
    <property type="match status" value="1"/>
</dbReference>
<keyword evidence="2" id="KW-0378">Hydrolase</keyword>
<comment type="caution">
    <text evidence="5">The sequence shown here is derived from an EMBL/GenBank/DDBJ whole genome shotgun (WGS) entry which is preliminary data.</text>
</comment>
<gene>
    <name evidence="5" type="ORF">ODALV1_LOCUS17539</name>
</gene>
<dbReference type="InterPro" id="IPR017853">
    <property type="entry name" value="GH"/>
</dbReference>
<evidence type="ECO:0000313" key="6">
    <source>
        <dbReference type="Proteomes" id="UP001642540"/>
    </source>
</evidence>
<reference evidence="5 6" key="1">
    <citation type="submission" date="2024-08" db="EMBL/GenBank/DDBJ databases">
        <authorList>
            <person name="Cucini C."/>
            <person name="Frati F."/>
        </authorList>
    </citation>
    <scope>NUCLEOTIDE SEQUENCE [LARGE SCALE GENOMIC DNA]</scope>
</reference>
<proteinExistence type="inferred from homology"/>
<keyword evidence="6" id="KW-1185">Reference proteome</keyword>
<evidence type="ECO:0008006" key="7">
    <source>
        <dbReference type="Google" id="ProtNLM"/>
    </source>
</evidence>
<name>A0ABP1R5L7_9HEXA</name>
<evidence type="ECO:0000256" key="4">
    <source>
        <dbReference type="RuleBase" id="RU003690"/>
    </source>
</evidence>
<dbReference type="Proteomes" id="UP001642540">
    <property type="component" value="Unassembled WGS sequence"/>
</dbReference>
<dbReference type="Gene3D" id="3.20.20.80">
    <property type="entry name" value="Glycosidases"/>
    <property type="match status" value="1"/>
</dbReference>
<dbReference type="SUPFAM" id="SSF51445">
    <property type="entry name" value="(Trans)glycosidases"/>
    <property type="match status" value="1"/>
</dbReference>
<evidence type="ECO:0000256" key="2">
    <source>
        <dbReference type="ARBA" id="ARBA00022801"/>
    </source>
</evidence>
<dbReference type="InterPro" id="IPR001360">
    <property type="entry name" value="Glyco_hydro_1"/>
</dbReference>
<evidence type="ECO:0000256" key="1">
    <source>
        <dbReference type="ARBA" id="ARBA00010838"/>
    </source>
</evidence>
<dbReference type="PANTHER" id="PTHR10353:SF36">
    <property type="entry name" value="LP05116P"/>
    <property type="match status" value="1"/>
</dbReference>
<evidence type="ECO:0000256" key="3">
    <source>
        <dbReference type="ARBA" id="ARBA00023295"/>
    </source>
</evidence>
<keyword evidence="3" id="KW-0326">Glycosidase</keyword>
<evidence type="ECO:0000313" key="5">
    <source>
        <dbReference type="EMBL" id="CAL8117108.1"/>
    </source>
</evidence>
<dbReference type="Pfam" id="PF00232">
    <property type="entry name" value="Glyco_hydro_1"/>
    <property type="match status" value="1"/>
</dbReference>
<sequence>MWGKATSAYQIEGALTEDGKGESIWDRWSHENGGNNIRDGSNADVTCDSYHKYPEDIKLLKELGADFYRFSLSWTRIIPTGRVADGINQAGIDYYNRVIDALLAEGIKPFVTLYH</sequence>
<organism evidence="5 6">
    <name type="scientific">Orchesella dallaii</name>
    <dbReference type="NCBI Taxonomy" id="48710"/>
    <lineage>
        <taxon>Eukaryota</taxon>
        <taxon>Metazoa</taxon>
        <taxon>Ecdysozoa</taxon>
        <taxon>Arthropoda</taxon>
        <taxon>Hexapoda</taxon>
        <taxon>Collembola</taxon>
        <taxon>Entomobryomorpha</taxon>
        <taxon>Entomobryoidea</taxon>
        <taxon>Orchesellidae</taxon>
        <taxon>Orchesellinae</taxon>
        <taxon>Orchesella</taxon>
    </lineage>
</organism>
<comment type="similarity">
    <text evidence="1 4">Belongs to the glycosyl hydrolase 1 family.</text>
</comment>
<protein>
    <recommendedName>
        <fullName evidence="7">Beta-glucosidase</fullName>
    </recommendedName>
</protein>
<dbReference type="EMBL" id="CAXLJM020000053">
    <property type="protein sequence ID" value="CAL8117108.1"/>
    <property type="molecule type" value="Genomic_DNA"/>
</dbReference>
<accession>A0ABP1R5L7</accession>